<comment type="catalytic activity">
    <reaction evidence="1">
        <text>a monocarboxylic acid amide + H2O = a monocarboxylate + NH4(+)</text>
        <dbReference type="Rhea" id="RHEA:12020"/>
        <dbReference type="ChEBI" id="CHEBI:15377"/>
        <dbReference type="ChEBI" id="CHEBI:28938"/>
        <dbReference type="ChEBI" id="CHEBI:35757"/>
        <dbReference type="ChEBI" id="CHEBI:83628"/>
        <dbReference type="EC" id="3.5.1.4"/>
    </reaction>
</comment>
<proteinExistence type="inferred from homology"/>
<dbReference type="PANTHER" id="PTHR11895:SF7">
    <property type="entry name" value="GLUTAMYL-TRNA(GLN) AMIDOTRANSFERASE SUBUNIT A, MITOCHONDRIAL"/>
    <property type="match status" value="1"/>
</dbReference>
<dbReference type="SUPFAM" id="SSF75304">
    <property type="entry name" value="Amidase signature (AS) enzymes"/>
    <property type="match status" value="1"/>
</dbReference>
<dbReference type="PANTHER" id="PTHR11895">
    <property type="entry name" value="TRANSAMIDASE"/>
    <property type="match status" value="1"/>
</dbReference>
<dbReference type="AlphaFoldDB" id="A0A927J9Y3"/>
<comment type="similarity">
    <text evidence="2">Belongs to the amidase family.</text>
</comment>
<dbReference type="EC" id="3.5.1.4" evidence="3"/>
<keyword evidence="5" id="KW-0378">Hydrolase</keyword>
<dbReference type="InterPro" id="IPR023631">
    <property type="entry name" value="Amidase_dom"/>
</dbReference>
<dbReference type="Gene3D" id="3.90.1300.10">
    <property type="entry name" value="Amidase signature (AS) domain"/>
    <property type="match status" value="1"/>
</dbReference>
<evidence type="ECO:0000256" key="2">
    <source>
        <dbReference type="ARBA" id="ARBA00009199"/>
    </source>
</evidence>
<reference evidence="5" key="1">
    <citation type="submission" date="2020-09" db="EMBL/GenBank/DDBJ databases">
        <title>Hoyosella lacisalsi sp. nov., a halotolerant actinobacterium isolated from soil of Lake Gudzhirganskoe.</title>
        <authorList>
            <person name="Yang Q."/>
            <person name="Guo P.Y."/>
            <person name="Liu S.W."/>
            <person name="Li F.N."/>
            <person name="Sun C.H."/>
        </authorList>
    </citation>
    <scope>NUCLEOTIDE SEQUENCE</scope>
    <source>
        <strain evidence="5">G463</strain>
    </source>
</reference>
<feature type="domain" description="Amidase" evidence="4">
    <location>
        <begin position="95"/>
        <end position="515"/>
    </location>
</feature>
<dbReference type="GO" id="GO:0004040">
    <property type="term" value="F:amidase activity"/>
    <property type="evidence" value="ECO:0007669"/>
    <property type="project" value="UniProtKB-EC"/>
</dbReference>
<protein>
    <recommendedName>
        <fullName evidence="3">amidase</fullName>
        <ecNumber evidence="3">3.5.1.4</ecNumber>
    </recommendedName>
</protein>
<evidence type="ECO:0000259" key="4">
    <source>
        <dbReference type="Pfam" id="PF01425"/>
    </source>
</evidence>
<evidence type="ECO:0000256" key="3">
    <source>
        <dbReference type="ARBA" id="ARBA00012922"/>
    </source>
</evidence>
<accession>A0A927J9Y3</accession>
<organism evidence="5 6">
    <name type="scientific">Lolliginicoccus lacisalsi</name>
    <dbReference type="NCBI Taxonomy" id="2742202"/>
    <lineage>
        <taxon>Bacteria</taxon>
        <taxon>Bacillati</taxon>
        <taxon>Actinomycetota</taxon>
        <taxon>Actinomycetes</taxon>
        <taxon>Mycobacteriales</taxon>
        <taxon>Hoyosellaceae</taxon>
        <taxon>Lolliginicoccus</taxon>
    </lineage>
</organism>
<evidence type="ECO:0000313" key="6">
    <source>
        <dbReference type="Proteomes" id="UP000642993"/>
    </source>
</evidence>
<dbReference type="NCBIfam" id="NF005899">
    <property type="entry name" value="PRK07869.1"/>
    <property type="match status" value="1"/>
</dbReference>
<evidence type="ECO:0000256" key="1">
    <source>
        <dbReference type="ARBA" id="ARBA00001311"/>
    </source>
</evidence>
<evidence type="ECO:0000313" key="5">
    <source>
        <dbReference type="EMBL" id="MBD8505270.1"/>
    </source>
</evidence>
<dbReference type="PROSITE" id="PS00571">
    <property type="entry name" value="AMIDASES"/>
    <property type="match status" value="1"/>
</dbReference>
<dbReference type="InterPro" id="IPR000120">
    <property type="entry name" value="Amidase"/>
</dbReference>
<dbReference type="InterPro" id="IPR020556">
    <property type="entry name" value="Amidase_CS"/>
</dbReference>
<dbReference type="Proteomes" id="UP000642993">
    <property type="component" value="Unassembled WGS sequence"/>
</dbReference>
<dbReference type="InterPro" id="IPR036928">
    <property type="entry name" value="AS_sf"/>
</dbReference>
<gene>
    <name evidence="5" type="ORF">HT102_02030</name>
</gene>
<sequence length="533" mass="57252">MARTRCSSRCCASPSSPARARRSLAGRARFLARRDGFLEGRAGAARRIIGAVRETELPPAAPEARVHAFRDDALSDHDAVGIAAAIRDGSISAAEAVEAAIERIADIEPRLHALQLADFERAREMARTAPSGGRGALSGVPSMLKDNVNLAGQPTTRGSLAVPARPVRHTDRFVEQFLGVGLVPLGKSRLPEFGFNASTEFAASEPTRNPWHLDYSAGASSGGAAALVASGALPIAHANDGGGSIRIPAAACGLVGLKASRGRMRTEPVQDALPVRIISDGVVARSVRDVVAFHADAERVFRNNALPPIGHIRAPGEQRRRIGIVMDSVVGHATDPETRSAVRATADLLASLGHHVDDATLPVGPGFARDFVHYWGMLSVILTAPGRWMHGREFNRARLDPLTLGLAQRYWREAYRSPATLRRLRGTSAVVQEWFEPWDIVLSPVVGHTTPPIGYLSPNHPFEELIERLQTYVSFTPINNAAGNPAISLPAGTTSDGRPIGVQLSAPLGDERVLLEIAMELEQARPWRRIQDD</sequence>
<dbReference type="Pfam" id="PF01425">
    <property type="entry name" value="Amidase"/>
    <property type="match status" value="1"/>
</dbReference>
<keyword evidence="6" id="KW-1185">Reference proteome</keyword>
<name>A0A927J9Y3_9ACTN</name>
<dbReference type="EMBL" id="JACYWE010000001">
    <property type="protein sequence ID" value="MBD8505270.1"/>
    <property type="molecule type" value="Genomic_DNA"/>
</dbReference>
<comment type="caution">
    <text evidence="5">The sequence shown here is derived from an EMBL/GenBank/DDBJ whole genome shotgun (WGS) entry which is preliminary data.</text>
</comment>